<gene>
    <name evidence="1" type="ORF">OFUS_LOCUS17256</name>
</gene>
<dbReference type="AlphaFoldDB" id="A0A8S4PGG5"/>
<protein>
    <submittedName>
        <fullName evidence="1">Uncharacterized protein</fullName>
    </submittedName>
</protein>
<sequence length="118" mass="13557">MSKKWRGNLAGYYLLMNQKRNLSYYYAICLIISFQELVTGNEGEISCHPDYDFWMLYNKKSEGSADKALSITSRLESQGLRGYLSGRDSPGKAPLHQIKLDDVLKPLTKCKYVHHCFV</sequence>
<accession>A0A8S4PGG5</accession>
<keyword evidence="2" id="KW-1185">Reference proteome</keyword>
<dbReference type="Proteomes" id="UP000749559">
    <property type="component" value="Unassembled WGS sequence"/>
</dbReference>
<comment type="caution">
    <text evidence="1">The sequence shown here is derived from an EMBL/GenBank/DDBJ whole genome shotgun (WGS) entry which is preliminary data.</text>
</comment>
<reference evidence="1" key="1">
    <citation type="submission" date="2022-03" db="EMBL/GenBank/DDBJ databases">
        <authorList>
            <person name="Martin C."/>
        </authorList>
    </citation>
    <scope>NUCLEOTIDE SEQUENCE</scope>
</reference>
<organism evidence="1 2">
    <name type="scientific">Owenia fusiformis</name>
    <name type="common">Polychaete worm</name>
    <dbReference type="NCBI Taxonomy" id="6347"/>
    <lineage>
        <taxon>Eukaryota</taxon>
        <taxon>Metazoa</taxon>
        <taxon>Spiralia</taxon>
        <taxon>Lophotrochozoa</taxon>
        <taxon>Annelida</taxon>
        <taxon>Polychaeta</taxon>
        <taxon>Sedentaria</taxon>
        <taxon>Canalipalpata</taxon>
        <taxon>Sabellida</taxon>
        <taxon>Oweniida</taxon>
        <taxon>Oweniidae</taxon>
        <taxon>Owenia</taxon>
    </lineage>
</organism>
<evidence type="ECO:0000313" key="2">
    <source>
        <dbReference type="Proteomes" id="UP000749559"/>
    </source>
</evidence>
<proteinExistence type="predicted"/>
<name>A0A8S4PGG5_OWEFU</name>
<evidence type="ECO:0000313" key="1">
    <source>
        <dbReference type="EMBL" id="CAH1792257.1"/>
    </source>
</evidence>
<dbReference type="EMBL" id="CAIIXF020000008">
    <property type="protein sequence ID" value="CAH1792257.1"/>
    <property type="molecule type" value="Genomic_DNA"/>
</dbReference>